<name>A0A4P9W3R6_9FUNG</name>
<dbReference type="OrthoDB" id="10251048at2759"/>
<dbReference type="SUPFAM" id="SSF56784">
    <property type="entry name" value="HAD-like"/>
    <property type="match status" value="1"/>
</dbReference>
<proteinExistence type="predicted"/>
<reference evidence="2" key="1">
    <citation type="journal article" date="2018" name="Nat. Microbiol.">
        <title>Leveraging single-cell genomics to expand the fungal tree of life.</title>
        <authorList>
            <person name="Ahrendt S.R."/>
            <person name="Quandt C.A."/>
            <person name="Ciobanu D."/>
            <person name="Clum A."/>
            <person name="Salamov A."/>
            <person name="Andreopoulos B."/>
            <person name="Cheng J.F."/>
            <person name="Woyke T."/>
            <person name="Pelin A."/>
            <person name="Henrissat B."/>
            <person name="Reynolds N.K."/>
            <person name="Benny G.L."/>
            <person name="Smith M.E."/>
            <person name="James T.Y."/>
            <person name="Grigoriev I.V."/>
        </authorList>
    </citation>
    <scope>NUCLEOTIDE SEQUENCE [LARGE SCALE GENOMIC DNA]</scope>
</reference>
<dbReference type="InterPro" id="IPR036412">
    <property type="entry name" value="HAD-like_sf"/>
</dbReference>
<feature type="non-terminal residue" evidence="1">
    <location>
        <position position="1"/>
    </location>
</feature>
<dbReference type="InterPro" id="IPR023214">
    <property type="entry name" value="HAD_sf"/>
</dbReference>
<dbReference type="GO" id="GO:0016791">
    <property type="term" value="F:phosphatase activity"/>
    <property type="evidence" value="ECO:0007669"/>
    <property type="project" value="TreeGrafter"/>
</dbReference>
<dbReference type="GO" id="GO:0005737">
    <property type="term" value="C:cytoplasm"/>
    <property type="evidence" value="ECO:0007669"/>
    <property type="project" value="TreeGrafter"/>
</dbReference>
<evidence type="ECO:0000313" key="2">
    <source>
        <dbReference type="Proteomes" id="UP000269721"/>
    </source>
</evidence>
<dbReference type="Gene3D" id="3.40.50.1000">
    <property type="entry name" value="HAD superfamily/HAD-like"/>
    <property type="match status" value="2"/>
</dbReference>
<dbReference type="PANTHER" id="PTHR19288">
    <property type="entry name" value="4-NITROPHENYLPHOSPHATASE-RELATED"/>
    <property type="match status" value="1"/>
</dbReference>
<dbReference type="EMBL" id="KZ997775">
    <property type="protein sequence ID" value="RKO86969.1"/>
    <property type="molecule type" value="Genomic_DNA"/>
</dbReference>
<evidence type="ECO:0000313" key="1">
    <source>
        <dbReference type="EMBL" id="RKO86969.1"/>
    </source>
</evidence>
<dbReference type="Pfam" id="PF13242">
    <property type="entry name" value="Hydrolase_like"/>
    <property type="match status" value="1"/>
</dbReference>
<organism evidence="1 2">
    <name type="scientific">Blyttiomyces helicus</name>
    <dbReference type="NCBI Taxonomy" id="388810"/>
    <lineage>
        <taxon>Eukaryota</taxon>
        <taxon>Fungi</taxon>
        <taxon>Fungi incertae sedis</taxon>
        <taxon>Chytridiomycota</taxon>
        <taxon>Chytridiomycota incertae sedis</taxon>
        <taxon>Chytridiomycetes</taxon>
        <taxon>Chytridiomycetes incertae sedis</taxon>
        <taxon>Blyttiomyces</taxon>
    </lineage>
</organism>
<dbReference type="PANTHER" id="PTHR19288:SF46">
    <property type="entry name" value="HALOACID DEHALOGENASE-LIKE HYDROLASE DOMAIN-CONTAINING PROTEIN 2"/>
    <property type="match status" value="1"/>
</dbReference>
<sequence>ITKAVNLVIGGAKLIGTNPDLTGPMETGIFPATGAFVAAIELATGKKAFYCGKPSSLMMRYAAAILGCHKDDTCMIGDRMDTDILAGTYAQIDPILVMSGVTNEKNLFDEAYRPFIVLNGVGDIPPAPAVPFTPATEL</sequence>
<protein>
    <submittedName>
        <fullName evidence="1">HAD-like domain-containing protein</fullName>
    </submittedName>
</protein>
<keyword evidence="2" id="KW-1185">Reference proteome</keyword>
<dbReference type="Proteomes" id="UP000269721">
    <property type="component" value="Unassembled WGS sequence"/>
</dbReference>
<accession>A0A4P9W3R6</accession>
<gene>
    <name evidence="1" type="ORF">BDK51DRAFT_34003</name>
</gene>
<dbReference type="AlphaFoldDB" id="A0A4P9W3R6"/>